<evidence type="ECO:0000313" key="15">
    <source>
        <dbReference type="Proteomes" id="UP000273145"/>
    </source>
</evidence>
<keyword evidence="10" id="KW-0406">Ion transport</keyword>
<comment type="subcellular location">
    <subcellularLocation>
        <location evidence="2">Cell membrane</location>
        <topology evidence="2">Multi-pass membrane protein</topology>
    </subcellularLocation>
</comment>
<feature type="transmembrane region" description="Helical" evidence="13">
    <location>
        <begin position="96"/>
        <end position="113"/>
    </location>
</feature>
<reference evidence="14 15" key="1">
    <citation type="submission" date="2018-11" db="EMBL/GenBank/DDBJ databases">
        <title>Genome sequencing of Paenibacillus lentus DSM25539(T).</title>
        <authorList>
            <person name="Kook J.-K."/>
            <person name="Park S.-N."/>
            <person name="Lim Y.K."/>
        </authorList>
    </citation>
    <scope>NUCLEOTIDE SEQUENCE [LARGE SCALE GENOMIC DNA]</scope>
    <source>
        <strain evidence="14 15">DSM 25539</strain>
    </source>
</reference>
<accession>A0A3Q8S5K4</accession>
<dbReference type="InterPro" id="IPR002528">
    <property type="entry name" value="MATE_fam"/>
</dbReference>
<comment type="function">
    <text evidence="1">Multidrug efflux pump.</text>
</comment>
<keyword evidence="7" id="KW-1003">Cell membrane</keyword>
<dbReference type="AlphaFoldDB" id="A0A3Q8S5K4"/>
<keyword evidence="8 13" id="KW-0812">Transmembrane</keyword>
<feature type="transmembrane region" description="Helical" evidence="13">
    <location>
        <begin position="133"/>
        <end position="157"/>
    </location>
</feature>
<organism evidence="14 15">
    <name type="scientific">Paenibacillus lentus</name>
    <dbReference type="NCBI Taxonomy" id="1338368"/>
    <lineage>
        <taxon>Bacteria</taxon>
        <taxon>Bacillati</taxon>
        <taxon>Bacillota</taxon>
        <taxon>Bacilli</taxon>
        <taxon>Bacillales</taxon>
        <taxon>Paenibacillaceae</taxon>
        <taxon>Paenibacillus</taxon>
    </lineage>
</organism>
<dbReference type="CDD" id="cd13140">
    <property type="entry name" value="MATE_like_1"/>
    <property type="match status" value="1"/>
</dbReference>
<evidence type="ECO:0000256" key="10">
    <source>
        <dbReference type="ARBA" id="ARBA00023065"/>
    </source>
</evidence>
<feature type="transmembrane region" description="Helical" evidence="13">
    <location>
        <begin position="283"/>
        <end position="305"/>
    </location>
</feature>
<evidence type="ECO:0000256" key="12">
    <source>
        <dbReference type="ARBA" id="ARBA00031636"/>
    </source>
</evidence>
<dbReference type="InterPro" id="IPR050222">
    <property type="entry name" value="MATE_MdtK"/>
</dbReference>
<evidence type="ECO:0000256" key="1">
    <source>
        <dbReference type="ARBA" id="ARBA00003408"/>
    </source>
</evidence>
<keyword evidence="6" id="KW-0050">Antiport</keyword>
<feature type="transmembrane region" description="Helical" evidence="13">
    <location>
        <begin position="21"/>
        <end position="42"/>
    </location>
</feature>
<dbReference type="KEGG" id="plen:EIM92_16145"/>
<dbReference type="Pfam" id="PF01554">
    <property type="entry name" value="MatE"/>
    <property type="match status" value="2"/>
</dbReference>
<protein>
    <recommendedName>
        <fullName evidence="4">Probable multidrug resistance protein NorM</fullName>
    </recommendedName>
    <alternativeName>
        <fullName evidence="12">Multidrug-efflux transporter</fullName>
    </alternativeName>
</protein>
<keyword evidence="15" id="KW-1185">Reference proteome</keyword>
<dbReference type="EMBL" id="CP034248">
    <property type="protein sequence ID" value="AZK47491.1"/>
    <property type="molecule type" value="Genomic_DNA"/>
</dbReference>
<gene>
    <name evidence="14" type="ORF">EIM92_16145</name>
</gene>
<evidence type="ECO:0000256" key="3">
    <source>
        <dbReference type="ARBA" id="ARBA00010199"/>
    </source>
</evidence>
<keyword evidence="9 13" id="KW-1133">Transmembrane helix</keyword>
<evidence type="ECO:0000256" key="4">
    <source>
        <dbReference type="ARBA" id="ARBA00020268"/>
    </source>
</evidence>
<name>A0A3Q8S5K4_9BACL</name>
<evidence type="ECO:0000256" key="6">
    <source>
        <dbReference type="ARBA" id="ARBA00022449"/>
    </source>
</evidence>
<sequence>MKGMLNLTDGPITPVLMKLSLPIIATNFISTTYGLVDMIWVGKLGSGPVAAIGTANFYVNLAVAISTMITIGTGVKVAHSIGEKQSDRAKTYIKNGFLITALVGIVYMLFIIMTKDKLIGYFELADAEIERMATQFLVISIIGNLFNLFNLLFSTIMNSLGDSKRPFRIFTVGFLLNMILDPLLIFGYGSFEGLGVSGAALATLSANIILTLLFIYKTKNNEFFSKYTKIDKASMKEVLKLGLPISVQRVTFTVISIVIAKIIVSWGPDAIAVQRVGIQIESISYMTIGGLQGAVAAFFGQNFGARKIVRIKDGYRISLLLTTVFGMFTSLMFVVFPKEIFSLFLNDPSSLMLGVDYMKIIGYSQAFMCMELMTVGAFNGLGKTYIPPIFSIILTGLRIPLAILLSGPFGLNGVWLSIAITSVLKGIILVGWFKGILNKMSSKLLNQAV</sequence>
<dbReference type="GO" id="GO:0005886">
    <property type="term" value="C:plasma membrane"/>
    <property type="evidence" value="ECO:0007669"/>
    <property type="project" value="UniProtKB-SubCell"/>
</dbReference>
<keyword evidence="11 13" id="KW-0472">Membrane</keyword>
<dbReference type="InterPro" id="IPR048279">
    <property type="entry name" value="MdtK-like"/>
</dbReference>
<dbReference type="RefSeq" id="WP_125083517.1">
    <property type="nucleotide sequence ID" value="NZ_CP034248.1"/>
</dbReference>
<evidence type="ECO:0000256" key="7">
    <source>
        <dbReference type="ARBA" id="ARBA00022475"/>
    </source>
</evidence>
<evidence type="ECO:0000256" key="11">
    <source>
        <dbReference type="ARBA" id="ARBA00023136"/>
    </source>
</evidence>
<dbReference type="GO" id="GO:0015297">
    <property type="term" value="F:antiporter activity"/>
    <property type="evidence" value="ECO:0007669"/>
    <property type="project" value="UniProtKB-KW"/>
</dbReference>
<comment type="similarity">
    <text evidence="3">Belongs to the multi antimicrobial extrusion (MATE) (TC 2.A.66.1) family.</text>
</comment>
<evidence type="ECO:0000256" key="5">
    <source>
        <dbReference type="ARBA" id="ARBA00022448"/>
    </source>
</evidence>
<evidence type="ECO:0000313" key="14">
    <source>
        <dbReference type="EMBL" id="AZK47491.1"/>
    </source>
</evidence>
<feature type="transmembrane region" description="Helical" evidence="13">
    <location>
        <begin position="169"/>
        <end position="188"/>
    </location>
</feature>
<dbReference type="PIRSF" id="PIRSF006603">
    <property type="entry name" value="DinF"/>
    <property type="match status" value="1"/>
</dbReference>
<feature type="transmembrane region" description="Helical" evidence="13">
    <location>
        <begin position="57"/>
        <end position="75"/>
    </location>
</feature>
<feature type="transmembrane region" description="Helical" evidence="13">
    <location>
        <begin position="385"/>
        <end position="407"/>
    </location>
</feature>
<dbReference type="GO" id="GO:0006811">
    <property type="term" value="P:monoatomic ion transport"/>
    <property type="evidence" value="ECO:0007669"/>
    <property type="project" value="UniProtKB-KW"/>
</dbReference>
<dbReference type="NCBIfam" id="TIGR00797">
    <property type="entry name" value="matE"/>
    <property type="match status" value="1"/>
</dbReference>
<evidence type="ECO:0000256" key="8">
    <source>
        <dbReference type="ARBA" id="ARBA00022692"/>
    </source>
</evidence>
<evidence type="ECO:0000256" key="2">
    <source>
        <dbReference type="ARBA" id="ARBA00004651"/>
    </source>
</evidence>
<feature type="transmembrane region" description="Helical" evidence="13">
    <location>
        <begin position="317"/>
        <end position="337"/>
    </location>
</feature>
<keyword evidence="5" id="KW-0813">Transport</keyword>
<feature type="transmembrane region" description="Helical" evidence="13">
    <location>
        <begin position="357"/>
        <end position="378"/>
    </location>
</feature>
<dbReference type="OrthoDB" id="9776324at2"/>
<dbReference type="GO" id="GO:0042910">
    <property type="term" value="F:xenobiotic transmembrane transporter activity"/>
    <property type="evidence" value="ECO:0007669"/>
    <property type="project" value="InterPro"/>
</dbReference>
<evidence type="ECO:0000256" key="13">
    <source>
        <dbReference type="SAM" id="Phobius"/>
    </source>
</evidence>
<feature type="transmembrane region" description="Helical" evidence="13">
    <location>
        <begin position="194"/>
        <end position="216"/>
    </location>
</feature>
<proteinExistence type="inferred from homology"/>
<dbReference type="PANTHER" id="PTHR43298">
    <property type="entry name" value="MULTIDRUG RESISTANCE PROTEIN NORM-RELATED"/>
    <property type="match status" value="1"/>
</dbReference>
<feature type="transmembrane region" description="Helical" evidence="13">
    <location>
        <begin position="413"/>
        <end position="433"/>
    </location>
</feature>
<dbReference type="Proteomes" id="UP000273145">
    <property type="component" value="Chromosome"/>
</dbReference>
<evidence type="ECO:0000256" key="9">
    <source>
        <dbReference type="ARBA" id="ARBA00022989"/>
    </source>
</evidence>
<feature type="transmembrane region" description="Helical" evidence="13">
    <location>
        <begin position="237"/>
        <end position="263"/>
    </location>
</feature>
<dbReference type="PANTHER" id="PTHR43298:SF2">
    <property type="entry name" value="FMN_FAD EXPORTER YEEO-RELATED"/>
    <property type="match status" value="1"/>
</dbReference>